<evidence type="ECO:0000256" key="4">
    <source>
        <dbReference type="ARBA" id="ARBA00022801"/>
    </source>
</evidence>
<protein>
    <recommendedName>
        <fullName evidence="10">Imidazole glycerol phosphate synthase subunit HisH</fullName>
        <ecNumber evidence="10">4.3.2.10</ecNumber>
    </recommendedName>
    <alternativeName>
        <fullName evidence="10">IGP synthase glutaminase subunit</fullName>
        <ecNumber evidence="10">3.5.1.2</ecNumber>
    </alternativeName>
    <alternativeName>
        <fullName evidence="10">IGP synthase subunit HisH</fullName>
    </alternativeName>
    <alternativeName>
        <fullName evidence="10">ImGP synthase subunit HisH</fullName>
        <shortName evidence="10">IGPS subunit HisH</shortName>
    </alternativeName>
</protein>
<evidence type="ECO:0000256" key="6">
    <source>
        <dbReference type="ARBA" id="ARBA00023102"/>
    </source>
</evidence>
<dbReference type="EC" id="4.3.2.10" evidence="10"/>
<dbReference type="EC" id="3.5.1.2" evidence="10"/>
<dbReference type="PANTHER" id="PTHR42701:SF1">
    <property type="entry name" value="IMIDAZOLE GLYCEROL PHOSPHATE SYNTHASE SUBUNIT HISH"/>
    <property type="match status" value="1"/>
</dbReference>
<evidence type="ECO:0000256" key="7">
    <source>
        <dbReference type="ARBA" id="ARBA00023239"/>
    </source>
</evidence>
<dbReference type="EMBL" id="JAZDQU010000001">
    <property type="protein sequence ID" value="MEE1884713.1"/>
    <property type="molecule type" value="Genomic_DNA"/>
</dbReference>
<dbReference type="PIRSF" id="PIRSF000495">
    <property type="entry name" value="Amidotransf_hisH"/>
    <property type="match status" value="1"/>
</dbReference>
<dbReference type="Pfam" id="PF00117">
    <property type="entry name" value="GATase"/>
    <property type="match status" value="1"/>
</dbReference>
<dbReference type="RefSeq" id="WP_330145626.1">
    <property type="nucleotide sequence ID" value="NZ_JAZDQU010000001.1"/>
</dbReference>
<proteinExistence type="inferred from homology"/>
<evidence type="ECO:0000256" key="3">
    <source>
        <dbReference type="ARBA" id="ARBA00022605"/>
    </source>
</evidence>
<feature type="active site" evidence="10">
    <location>
        <position position="188"/>
    </location>
</feature>
<comment type="pathway">
    <text evidence="1 10">Amino-acid biosynthesis; L-histidine biosynthesis; L-histidine from 5-phospho-alpha-D-ribose 1-diphosphate: step 5/9.</text>
</comment>
<keyword evidence="3 10" id="KW-0028">Amino-acid biosynthesis</keyword>
<dbReference type="HAMAP" id="MF_00278">
    <property type="entry name" value="HisH"/>
    <property type="match status" value="1"/>
</dbReference>
<gene>
    <name evidence="10 12" type="primary">hisH</name>
    <name evidence="12" type="ORF">VRU49_04675</name>
</gene>
<feature type="domain" description="Glutamine amidotransferase" evidence="11">
    <location>
        <begin position="4"/>
        <end position="203"/>
    </location>
</feature>
<dbReference type="Proteomes" id="UP001337681">
    <property type="component" value="Unassembled WGS sequence"/>
</dbReference>
<comment type="subcellular location">
    <subcellularLocation>
        <location evidence="10">Cytoplasm</location>
    </subcellularLocation>
</comment>
<dbReference type="NCBIfam" id="TIGR01855">
    <property type="entry name" value="IMP_synth_hisH"/>
    <property type="match status" value="1"/>
</dbReference>
<comment type="catalytic activity">
    <reaction evidence="8 10">
        <text>5-[(5-phospho-1-deoxy-D-ribulos-1-ylimino)methylamino]-1-(5-phospho-beta-D-ribosyl)imidazole-4-carboxamide + L-glutamine = D-erythro-1-(imidazol-4-yl)glycerol 3-phosphate + 5-amino-1-(5-phospho-beta-D-ribosyl)imidazole-4-carboxamide + L-glutamate + H(+)</text>
        <dbReference type="Rhea" id="RHEA:24793"/>
        <dbReference type="ChEBI" id="CHEBI:15378"/>
        <dbReference type="ChEBI" id="CHEBI:29985"/>
        <dbReference type="ChEBI" id="CHEBI:58278"/>
        <dbReference type="ChEBI" id="CHEBI:58359"/>
        <dbReference type="ChEBI" id="CHEBI:58475"/>
        <dbReference type="ChEBI" id="CHEBI:58525"/>
        <dbReference type="EC" id="4.3.2.10"/>
    </reaction>
</comment>
<keyword evidence="6 10" id="KW-0368">Histidine biosynthesis</keyword>
<reference evidence="12 13" key="1">
    <citation type="submission" date="2024-01" db="EMBL/GenBank/DDBJ databases">
        <title>Pedobacter sp. nov., isolated from oil-contaminated soil.</title>
        <authorList>
            <person name="Le N.T.T."/>
        </authorList>
    </citation>
    <scope>NUCLEOTIDE SEQUENCE [LARGE SCALE GENOMIC DNA]</scope>
    <source>
        <strain evidence="12 13">VNH31</strain>
    </source>
</reference>
<dbReference type="SUPFAM" id="SSF52317">
    <property type="entry name" value="Class I glutamine amidotransferase-like"/>
    <property type="match status" value="1"/>
</dbReference>
<name>A0ABU7H049_9SPHI</name>
<dbReference type="GO" id="GO:0016829">
    <property type="term" value="F:lyase activity"/>
    <property type="evidence" value="ECO:0007669"/>
    <property type="project" value="UniProtKB-KW"/>
</dbReference>
<evidence type="ECO:0000256" key="1">
    <source>
        <dbReference type="ARBA" id="ARBA00005091"/>
    </source>
</evidence>
<keyword evidence="10" id="KW-0963">Cytoplasm</keyword>
<evidence type="ECO:0000256" key="5">
    <source>
        <dbReference type="ARBA" id="ARBA00022962"/>
    </source>
</evidence>
<feature type="active site" description="Nucleophile" evidence="10">
    <location>
        <position position="80"/>
    </location>
</feature>
<comment type="catalytic activity">
    <reaction evidence="9 10">
        <text>L-glutamine + H2O = L-glutamate + NH4(+)</text>
        <dbReference type="Rhea" id="RHEA:15889"/>
        <dbReference type="ChEBI" id="CHEBI:15377"/>
        <dbReference type="ChEBI" id="CHEBI:28938"/>
        <dbReference type="ChEBI" id="CHEBI:29985"/>
        <dbReference type="ChEBI" id="CHEBI:58359"/>
        <dbReference type="EC" id="3.5.1.2"/>
    </reaction>
</comment>
<dbReference type="InterPro" id="IPR029062">
    <property type="entry name" value="Class_I_gatase-like"/>
</dbReference>
<evidence type="ECO:0000256" key="2">
    <source>
        <dbReference type="ARBA" id="ARBA00011152"/>
    </source>
</evidence>
<evidence type="ECO:0000256" key="9">
    <source>
        <dbReference type="ARBA" id="ARBA00049534"/>
    </source>
</evidence>
<keyword evidence="5 10" id="KW-0315">Glutamine amidotransferase</keyword>
<organism evidence="12 13">
    <name type="scientific">Pedobacter flavus</name>
    <dbReference type="NCBI Taxonomy" id="3113906"/>
    <lineage>
        <taxon>Bacteria</taxon>
        <taxon>Pseudomonadati</taxon>
        <taxon>Bacteroidota</taxon>
        <taxon>Sphingobacteriia</taxon>
        <taxon>Sphingobacteriales</taxon>
        <taxon>Sphingobacteriaceae</taxon>
        <taxon>Pedobacter</taxon>
    </lineage>
</organism>
<evidence type="ECO:0000313" key="13">
    <source>
        <dbReference type="Proteomes" id="UP001337681"/>
    </source>
</evidence>
<evidence type="ECO:0000259" key="11">
    <source>
        <dbReference type="Pfam" id="PF00117"/>
    </source>
</evidence>
<feature type="active site" evidence="10">
    <location>
        <position position="186"/>
    </location>
</feature>
<dbReference type="Gene3D" id="3.40.50.880">
    <property type="match status" value="1"/>
</dbReference>
<accession>A0ABU7H049</accession>
<comment type="caution">
    <text evidence="12">The sequence shown here is derived from an EMBL/GenBank/DDBJ whole genome shotgun (WGS) entry which is preliminary data.</text>
</comment>
<dbReference type="CDD" id="cd01748">
    <property type="entry name" value="GATase1_IGP_Synthase"/>
    <property type="match status" value="1"/>
</dbReference>
<keyword evidence="7 10" id="KW-0456">Lyase</keyword>
<evidence type="ECO:0000256" key="8">
    <source>
        <dbReference type="ARBA" id="ARBA00047838"/>
    </source>
</evidence>
<comment type="function">
    <text evidence="10">IGPS catalyzes the conversion of PRFAR and glutamine to IGP, AICAR and glutamate. The HisH subunit catalyzes the hydrolysis of glutamine to glutamate and ammonia as part of the synthesis of IGP and AICAR. The resulting ammonia molecule is channeled to the active site of HisF.</text>
</comment>
<comment type="subunit">
    <text evidence="2 10">Heterodimer of HisH and HisF.</text>
</comment>
<keyword evidence="13" id="KW-1185">Reference proteome</keyword>
<dbReference type="InterPro" id="IPR017926">
    <property type="entry name" value="GATASE"/>
</dbReference>
<evidence type="ECO:0000256" key="10">
    <source>
        <dbReference type="HAMAP-Rule" id="MF_00278"/>
    </source>
</evidence>
<dbReference type="InterPro" id="IPR010139">
    <property type="entry name" value="Imidazole-glycPsynth_HisH"/>
</dbReference>
<sequence>MITIIDYKVGNLGSIKNMLKKVGEQSIITSNLDDVKNAEKLILPGVGSFDNGVRNLKELGLWDVLNEKVLVKKTPIMGICLGAQLMTTGSEEGNEAGFGWVDAETVRFDIDKTSRLKVPNMGWNNTHIMKESKLFDQHLEEVPRFYFVHSYHFKVHNPAQILTNSTYSYEFVSAFEKDNIIGVQFHPEKSHKYGMSLFRNFVEKY</sequence>
<dbReference type="PROSITE" id="PS51273">
    <property type="entry name" value="GATASE_TYPE_1"/>
    <property type="match status" value="1"/>
</dbReference>
<keyword evidence="4 10" id="KW-0378">Hydrolase</keyword>
<evidence type="ECO:0000313" key="12">
    <source>
        <dbReference type="EMBL" id="MEE1884713.1"/>
    </source>
</evidence>
<dbReference type="PANTHER" id="PTHR42701">
    <property type="entry name" value="IMIDAZOLE GLYCEROL PHOSPHATE SYNTHASE SUBUNIT HISH"/>
    <property type="match status" value="1"/>
</dbReference>